<accession>A0A4Y2TJ93</accession>
<feature type="region of interest" description="Disordered" evidence="1">
    <location>
        <begin position="34"/>
        <end position="63"/>
    </location>
</feature>
<name>A0A4Y2TJ93_ARAVE</name>
<gene>
    <name evidence="2" type="ORF">AVEN_253136_1</name>
</gene>
<evidence type="ECO:0000313" key="2">
    <source>
        <dbReference type="EMBL" id="GBO00725.1"/>
    </source>
</evidence>
<organism evidence="2 3">
    <name type="scientific">Araneus ventricosus</name>
    <name type="common">Orbweaver spider</name>
    <name type="synonym">Epeira ventricosa</name>
    <dbReference type="NCBI Taxonomy" id="182803"/>
    <lineage>
        <taxon>Eukaryota</taxon>
        <taxon>Metazoa</taxon>
        <taxon>Ecdysozoa</taxon>
        <taxon>Arthropoda</taxon>
        <taxon>Chelicerata</taxon>
        <taxon>Arachnida</taxon>
        <taxon>Araneae</taxon>
        <taxon>Araneomorphae</taxon>
        <taxon>Entelegynae</taxon>
        <taxon>Araneoidea</taxon>
        <taxon>Araneidae</taxon>
        <taxon>Araneus</taxon>
    </lineage>
</organism>
<comment type="caution">
    <text evidence="2">The sequence shown here is derived from an EMBL/GenBank/DDBJ whole genome shotgun (WGS) entry which is preliminary data.</text>
</comment>
<sequence length="63" mass="6848">GVVCFNEGEGVIFNRNVIMAVIEIFLGVSSADNEEGLNDAESKNPETDDVSSWSLLEDTNFLP</sequence>
<dbReference type="EMBL" id="BGPR01029128">
    <property type="protein sequence ID" value="GBO00725.1"/>
    <property type="molecule type" value="Genomic_DNA"/>
</dbReference>
<dbReference type="Proteomes" id="UP000499080">
    <property type="component" value="Unassembled WGS sequence"/>
</dbReference>
<feature type="non-terminal residue" evidence="2">
    <location>
        <position position="1"/>
    </location>
</feature>
<evidence type="ECO:0000256" key="1">
    <source>
        <dbReference type="SAM" id="MobiDB-lite"/>
    </source>
</evidence>
<keyword evidence="3" id="KW-1185">Reference proteome</keyword>
<reference evidence="2 3" key="1">
    <citation type="journal article" date="2019" name="Sci. Rep.">
        <title>Orb-weaving spider Araneus ventricosus genome elucidates the spidroin gene catalogue.</title>
        <authorList>
            <person name="Kono N."/>
            <person name="Nakamura H."/>
            <person name="Ohtoshi R."/>
            <person name="Moran D.A.P."/>
            <person name="Shinohara A."/>
            <person name="Yoshida Y."/>
            <person name="Fujiwara M."/>
            <person name="Mori M."/>
            <person name="Tomita M."/>
            <person name="Arakawa K."/>
        </authorList>
    </citation>
    <scope>NUCLEOTIDE SEQUENCE [LARGE SCALE GENOMIC DNA]</scope>
</reference>
<proteinExistence type="predicted"/>
<dbReference type="AlphaFoldDB" id="A0A4Y2TJ93"/>
<evidence type="ECO:0000313" key="3">
    <source>
        <dbReference type="Proteomes" id="UP000499080"/>
    </source>
</evidence>
<protein>
    <submittedName>
        <fullName evidence="2">Uncharacterized protein</fullName>
    </submittedName>
</protein>